<evidence type="ECO:0000313" key="2">
    <source>
        <dbReference type="Proteomes" id="UP000250266"/>
    </source>
</evidence>
<evidence type="ECO:0000313" key="1">
    <source>
        <dbReference type="EMBL" id="OCK74869.1"/>
    </source>
</evidence>
<protein>
    <submittedName>
        <fullName evidence="1">Uncharacterized protein</fullName>
    </submittedName>
</protein>
<dbReference type="Proteomes" id="UP000250266">
    <property type="component" value="Unassembled WGS sequence"/>
</dbReference>
<keyword evidence="2" id="KW-1185">Reference proteome</keyword>
<organism evidence="1 2">
    <name type="scientific">Lepidopterella palustris CBS 459.81</name>
    <dbReference type="NCBI Taxonomy" id="1314670"/>
    <lineage>
        <taxon>Eukaryota</taxon>
        <taxon>Fungi</taxon>
        <taxon>Dikarya</taxon>
        <taxon>Ascomycota</taxon>
        <taxon>Pezizomycotina</taxon>
        <taxon>Dothideomycetes</taxon>
        <taxon>Pleosporomycetidae</taxon>
        <taxon>Mytilinidiales</taxon>
        <taxon>Argynnaceae</taxon>
        <taxon>Lepidopterella</taxon>
    </lineage>
</organism>
<name>A0A8E2JAJ5_9PEZI</name>
<dbReference type="OrthoDB" id="3860592at2759"/>
<gene>
    <name evidence="1" type="ORF">K432DRAFT_409510</name>
</gene>
<proteinExistence type="predicted"/>
<dbReference type="EMBL" id="KV745401">
    <property type="protein sequence ID" value="OCK74869.1"/>
    <property type="molecule type" value="Genomic_DNA"/>
</dbReference>
<dbReference type="AlphaFoldDB" id="A0A8E2JAJ5"/>
<sequence>MQGKVIWDATALKYKIIKSLTPAPEADKFIKYIFITYKKTEDATYFIDIKSKGLQDILRFIIQDVKGTSLKEDKPTFKQNLLYYFLPKLEAYRSAADNRTVDNYLYLDYLDLLVGYIQSAYTSTARRISSLLDNGEITGPLGVSKTLIAEALLEEL</sequence>
<reference evidence="1 2" key="1">
    <citation type="journal article" date="2016" name="Nat. Commun.">
        <title>Ectomycorrhizal ecology is imprinted in the genome of the dominant symbiotic fungus Cenococcum geophilum.</title>
        <authorList>
            <consortium name="DOE Joint Genome Institute"/>
            <person name="Peter M."/>
            <person name="Kohler A."/>
            <person name="Ohm R.A."/>
            <person name="Kuo A."/>
            <person name="Krutzmann J."/>
            <person name="Morin E."/>
            <person name="Arend M."/>
            <person name="Barry K.W."/>
            <person name="Binder M."/>
            <person name="Choi C."/>
            <person name="Clum A."/>
            <person name="Copeland A."/>
            <person name="Grisel N."/>
            <person name="Haridas S."/>
            <person name="Kipfer T."/>
            <person name="LaButti K."/>
            <person name="Lindquist E."/>
            <person name="Lipzen A."/>
            <person name="Maire R."/>
            <person name="Meier B."/>
            <person name="Mihaltcheva S."/>
            <person name="Molinier V."/>
            <person name="Murat C."/>
            <person name="Poggeler S."/>
            <person name="Quandt C.A."/>
            <person name="Sperisen C."/>
            <person name="Tritt A."/>
            <person name="Tisserant E."/>
            <person name="Crous P.W."/>
            <person name="Henrissat B."/>
            <person name="Nehls U."/>
            <person name="Egli S."/>
            <person name="Spatafora J.W."/>
            <person name="Grigoriev I.V."/>
            <person name="Martin F.M."/>
        </authorList>
    </citation>
    <scope>NUCLEOTIDE SEQUENCE [LARGE SCALE GENOMIC DNA]</scope>
    <source>
        <strain evidence="1 2">CBS 459.81</strain>
    </source>
</reference>
<accession>A0A8E2JAJ5</accession>